<sequence>MTKKEFIQFALINDVSFSYAGREYFILQDSNFCICGEYGNDEATIHFNKYQDVYRNIEDMLENWRLNEVPLNDLVEKIEFYGN</sequence>
<evidence type="ECO:0000313" key="1">
    <source>
        <dbReference type="EMBL" id="HIX67225.1"/>
    </source>
</evidence>
<organism evidence="1 2">
    <name type="scientific">Candidatus Anaerostipes excrementavium</name>
    <dbReference type="NCBI Taxonomy" id="2838463"/>
    <lineage>
        <taxon>Bacteria</taxon>
        <taxon>Bacillati</taxon>
        <taxon>Bacillota</taxon>
        <taxon>Clostridia</taxon>
        <taxon>Lachnospirales</taxon>
        <taxon>Lachnospiraceae</taxon>
        <taxon>Anaerostipes</taxon>
    </lineage>
</organism>
<gene>
    <name evidence="1" type="ORF">H9735_03745</name>
</gene>
<dbReference type="Proteomes" id="UP000886721">
    <property type="component" value="Unassembled WGS sequence"/>
</dbReference>
<proteinExistence type="predicted"/>
<name>A0A9D2B8I1_9FIRM</name>
<comment type="caution">
    <text evidence="1">The sequence shown here is derived from an EMBL/GenBank/DDBJ whole genome shotgun (WGS) entry which is preliminary data.</text>
</comment>
<accession>A0A9D2B8I1</accession>
<protein>
    <submittedName>
        <fullName evidence="1">Uncharacterized protein</fullName>
    </submittedName>
</protein>
<dbReference type="EMBL" id="DXEM01000011">
    <property type="protein sequence ID" value="HIX67225.1"/>
    <property type="molecule type" value="Genomic_DNA"/>
</dbReference>
<reference evidence="1" key="1">
    <citation type="journal article" date="2021" name="PeerJ">
        <title>Extensive microbial diversity within the chicken gut microbiome revealed by metagenomics and culture.</title>
        <authorList>
            <person name="Gilroy R."/>
            <person name="Ravi A."/>
            <person name="Getino M."/>
            <person name="Pursley I."/>
            <person name="Horton D.L."/>
            <person name="Alikhan N.F."/>
            <person name="Baker D."/>
            <person name="Gharbi K."/>
            <person name="Hall N."/>
            <person name="Watson M."/>
            <person name="Adriaenssens E.M."/>
            <person name="Foster-Nyarko E."/>
            <person name="Jarju S."/>
            <person name="Secka A."/>
            <person name="Antonio M."/>
            <person name="Oren A."/>
            <person name="Chaudhuri R.R."/>
            <person name="La Ragione R."/>
            <person name="Hildebrand F."/>
            <person name="Pallen M.J."/>
        </authorList>
    </citation>
    <scope>NUCLEOTIDE SEQUENCE</scope>
    <source>
        <strain evidence="1">CHK191-13928</strain>
    </source>
</reference>
<evidence type="ECO:0000313" key="2">
    <source>
        <dbReference type="Proteomes" id="UP000886721"/>
    </source>
</evidence>
<reference evidence="1" key="2">
    <citation type="submission" date="2021-04" db="EMBL/GenBank/DDBJ databases">
        <authorList>
            <person name="Gilroy R."/>
        </authorList>
    </citation>
    <scope>NUCLEOTIDE SEQUENCE</scope>
    <source>
        <strain evidence="1">CHK191-13928</strain>
    </source>
</reference>
<dbReference type="AlphaFoldDB" id="A0A9D2B8I1"/>